<feature type="compositionally biased region" description="Basic and acidic residues" evidence="1">
    <location>
        <begin position="269"/>
        <end position="281"/>
    </location>
</feature>
<evidence type="ECO:0000256" key="1">
    <source>
        <dbReference type="SAM" id="MobiDB-lite"/>
    </source>
</evidence>
<dbReference type="AlphaFoldDB" id="C7R1P8"/>
<feature type="transmembrane region" description="Helical" evidence="2">
    <location>
        <begin position="88"/>
        <end position="110"/>
    </location>
</feature>
<reference evidence="4 5" key="1">
    <citation type="journal article" date="2009" name="Stand. Genomic Sci.">
        <title>Complete genome sequence of Jonesia denitrificans type strain (Prevot 55134).</title>
        <authorList>
            <person name="Pukall R."/>
            <person name="Gehrich-Schroter G."/>
            <person name="Lapidus A."/>
            <person name="Nolan M."/>
            <person name="Glavina Del Rio T."/>
            <person name="Lucas S."/>
            <person name="Chen F."/>
            <person name="Tice H."/>
            <person name="Pitluck S."/>
            <person name="Cheng J.F."/>
            <person name="Copeland A."/>
            <person name="Saunders E."/>
            <person name="Brettin T."/>
            <person name="Detter J.C."/>
            <person name="Bruce D."/>
            <person name="Goodwin L."/>
            <person name="Pati A."/>
            <person name="Ivanova N."/>
            <person name="Mavromatis K."/>
            <person name="Ovchinnikova G."/>
            <person name="Chen A."/>
            <person name="Palaniappan K."/>
            <person name="Land M."/>
            <person name="Hauser L."/>
            <person name="Chang Y.J."/>
            <person name="Jeffries C.D."/>
            <person name="Chain P."/>
            <person name="Goker M."/>
            <person name="Bristow J."/>
            <person name="Eisen J.A."/>
            <person name="Markowitz V."/>
            <person name="Hugenholtz P."/>
            <person name="Kyrpides N.C."/>
            <person name="Klenk H.P."/>
            <person name="Han C."/>
        </authorList>
    </citation>
    <scope>NUCLEOTIDE SEQUENCE [LARGE SCALE GENOMIC DNA]</scope>
    <source>
        <strain evidence="5">ATCC 14870 / DSM 20603 / BCRC 15368 / CIP 55.134 / JCM 11481 / NBRC 15587 / NCTC 10816 / Prevot 55134</strain>
    </source>
</reference>
<dbReference type="eggNOG" id="ENOG50306MY">
    <property type="taxonomic scope" value="Bacteria"/>
</dbReference>
<sequence>MVSEEVVGQIPGSWGTIELMSMMSPATPPKVPTMPSGEPIATYSTYLAAQKAVDSLSDEGFDVRKVTIVGHDLHMVERVTGRLTYPRVAAAGFASGAWFGLFVGLLLSLFSPDGTGLAIFAAIMIGGAFGLLFSVLSYALTGGKRDFTSQSQIVAARYVLLCSGEISGQALQLLRSKGNAGDLGALSPTPRASTTPAGDTSGPPVTPTNSPQAPAVPVDTPEAASEPASPPRTYGEAIDAARRQQAATQRARSASTAPSADTVSDDVTPAEHSEAGERGTGDPEVQAPNNPFRAP</sequence>
<gene>
    <name evidence="4" type="ordered locus">Jden_0702</name>
</gene>
<dbReference type="KEGG" id="jde:Jden_0702"/>
<dbReference type="Pfam" id="PF11181">
    <property type="entry name" value="YflT"/>
    <property type="match status" value="1"/>
</dbReference>
<keyword evidence="2" id="KW-1133">Transmembrane helix</keyword>
<feature type="compositionally biased region" description="Low complexity" evidence="1">
    <location>
        <begin position="243"/>
        <end position="262"/>
    </location>
</feature>
<name>C7R1P8_JONDD</name>
<dbReference type="InterPro" id="IPR025889">
    <property type="entry name" value="GSP17M-like_dom"/>
</dbReference>
<dbReference type="HOGENOM" id="CLU_070264_0_0_11"/>
<feature type="transmembrane region" description="Helical" evidence="2">
    <location>
        <begin position="116"/>
        <end position="140"/>
    </location>
</feature>
<accession>C7R1P8</accession>
<dbReference type="EMBL" id="CP001706">
    <property type="protein sequence ID" value="ACV08366.1"/>
    <property type="molecule type" value="Genomic_DNA"/>
</dbReference>
<evidence type="ECO:0000259" key="3">
    <source>
        <dbReference type="Pfam" id="PF11181"/>
    </source>
</evidence>
<dbReference type="Proteomes" id="UP000000628">
    <property type="component" value="Chromosome"/>
</dbReference>
<organism evidence="4 5">
    <name type="scientific">Jonesia denitrificans (strain ATCC 14870 / DSM 20603 / BCRC 15368 / CIP 55.134 / JCM 11481 / NBRC 15587 / NCTC 10816 / Prevot 55134)</name>
    <name type="common">Listeria denitrificans</name>
    <dbReference type="NCBI Taxonomy" id="471856"/>
    <lineage>
        <taxon>Bacteria</taxon>
        <taxon>Bacillati</taxon>
        <taxon>Actinomycetota</taxon>
        <taxon>Actinomycetes</taxon>
        <taxon>Micrococcales</taxon>
        <taxon>Jonesiaceae</taxon>
        <taxon>Jonesia</taxon>
    </lineage>
</organism>
<feature type="domain" description="General stress protein 17M-like" evidence="3">
    <location>
        <begin position="40"/>
        <end position="121"/>
    </location>
</feature>
<proteinExistence type="predicted"/>
<evidence type="ECO:0000313" key="5">
    <source>
        <dbReference type="Proteomes" id="UP000000628"/>
    </source>
</evidence>
<protein>
    <recommendedName>
        <fullName evidence="3">General stress protein 17M-like domain-containing protein</fullName>
    </recommendedName>
</protein>
<keyword evidence="2" id="KW-0812">Transmembrane</keyword>
<keyword evidence="5" id="KW-1185">Reference proteome</keyword>
<evidence type="ECO:0000313" key="4">
    <source>
        <dbReference type="EMBL" id="ACV08366.1"/>
    </source>
</evidence>
<keyword evidence="2" id="KW-0472">Membrane</keyword>
<feature type="region of interest" description="Disordered" evidence="1">
    <location>
        <begin position="182"/>
        <end position="295"/>
    </location>
</feature>
<evidence type="ECO:0000256" key="2">
    <source>
        <dbReference type="SAM" id="Phobius"/>
    </source>
</evidence>
<dbReference type="STRING" id="471856.Jden_0702"/>